<dbReference type="Pfam" id="PF13460">
    <property type="entry name" value="NAD_binding_10"/>
    <property type="match status" value="1"/>
</dbReference>
<dbReference type="InterPro" id="IPR016040">
    <property type="entry name" value="NAD(P)-bd_dom"/>
</dbReference>
<accession>A0A1I2IFS7</accession>
<evidence type="ECO:0000259" key="1">
    <source>
        <dbReference type="Pfam" id="PF13460"/>
    </source>
</evidence>
<dbReference type="Gene3D" id="3.40.50.720">
    <property type="entry name" value="NAD(P)-binding Rossmann-like Domain"/>
    <property type="match status" value="1"/>
</dbReference>
<proteinExistence type="predicted"/>
<protein>
    <submittedName>
        <fullName evidence="2">Putative NADH-flavin reductase</fullName>
    </submittedName>
</protein>
<dbReference type="AlphaFoldDB" id="A0A1I2IFS7"/>
<dbReference type="STRING" id="1003.SAMN04488541_103147"/>
<dbReference type="PANTHER" id="PTHR43355:SF2">
    <property type="entry name" value="FLAVIN REDUCTASE (NADPH)"/>
    <property type="match status" value="1"/>
</dbReference>
<organism evidence="2 3">
    <name type="scientific">Thermoflexibacter ruber</name>
    <dbReference type="NCBI Taxonomy" id="1003"/>
    <lineage>
        <taxon>Bacteria</taxon>
        <taxon>Pseudomonadati</taxon>
        <taxon>Bacteroidota</taxon>
        <taxon>Cytophagia</taxon>
        <taxon>Cytophagales</taxon>
        <taxon>Thermoflexibacteraceae</taxon>
        <taxon>Thermoflexibacter</taxon>
    </lineage>
</organism>
<dbReference type="Proteomes" id="UP000199513">
    <property type="component" value="Unassembled WGS sequence"/>
</dbReference>
<dbReference type="GO" id="GO:0016646">
    <property type="term" value="F:oxidoreductase activity, acting on the CH-NH group of donors, NAD or NADP as acceptor"/>
    <property type="evidence" value="ECO:0007669"/>
    <property type="project" value="TreeGrafter"/>
</dbReference>
<sequence>MKKIILFGATGFVGSEILQQAIHRGFHVKTLVRNPAKLKMMHSLLETVLGDVSSLEQVERVLEEDALVVSALSANTIDERITYIENIIKAMNNKGLSRLIVLGGAGILQISETQKLYEGEHFPLELLRFTLGHLGVLAHLKKSGMDYTLVCPPQILPNPATHNYAVHENYAPKGWTINCGDLVHFIMEEVKNNKYIKSQVSISN</sequence>
<name>A0A1I2IFS7_9BACT</name>
<dbReference type="EMBL" id="FONY01000031">
    <property type="protein sequence ID" value="SFF40513.1"/>
    <property type="molecule type" value="Genomic_DNA"/>
</dbReference>
<gene>
    <name evidence="2" type="ORF">SAMN04488541_103147</name>
</gene>
<dbReference type="InterPro" id="IPR051606">
    <property type="entry name" value="Polyketide_Oxido-like"/>
</dbReference>
<keyword evidence="3" id="KW-1185">Reference proteome</keyword>
<dbReference type="SUPFAM" id="SSF51735">
    <property type="entry name" value="NAD(P)-binding Rossmann-fold domains"/>
    <property type="match status" value="1"/>
</dbReference>
<reference evidence="3" key="1">
    <citation type="submission" date="2016-10" db="EMBL/GenBank/DDBJ databases">
        <authorList>
            <person name="Varghese N."/>
            <person name="Submissions S."/>
        </authorList>
    </citation>
    <scope>NUCLEOTIDE SEQUENCE [LARGE SCALE GENOMIC DNA]</scope>
    <source>
        <strain>GEY</strain>
        <strain evidence="3">DSM 9560</strain>
    </source>
</reference>
<dbReference type="InterPro" id="IPR036291">
    <property type="entry name" value="NAD(P)-bd_dom_sf"/>
</dbReference>
<dbReference type="OrthoDB" id="9785372at2"/>
<dbReference type="PANTHER" id="PTHR43355">
    <property type="entry name" value="FLAVIN REDUCTASE (NADPH)"/>
    <property type="match status" value="1"/>
</dbReference>
<evidence type="ECO:0000313" key="2">
    <source>
        <dbReference type="EMBL" id="SFF40513.1"/>
    </source>
</evidence>
<feature type="domain" description="NAD(P)-binding" evidence="1">
    <location>
        <begin position="8"/>
        <end position="192"/>
    </location>
</feature>
<evidence type="ECO:0000313" key="3">
    <source>
        <dbReference type="Proteomes" id="UP000199513"/>
    </source>
</evidence>
<dbReference type="RefSeq" id="WP_091548504.1">
    <property type="nucleotide sequence ID" value="NZ_FONY01000031.1"/>
</dbReference>